<protein>
    <recommendedName>
        <fullName evidence="4">TIGR03899 family protein</fullName>
    </recommendedName>
</protein>
<dbReference type="Pfam" id="PF10987">
    <property type="entry name" value="DUF2806"/>
    <property type="match status" value="1"/>
</dbReference>
<accession>A0ABM8ZRL6</accession>
<evidence type="ECO:0008006" key="4">
    <source>
        <dbReference type="Google" id="ProtNLM"/>
    </source>
</evidence>
<evidence type="ECO:0000256" key="1">
    <source>
        <dbReference type="SAM" id="MobiDB-lite"/>
    </source>
</evidence>
<dbReference type="InterPro" id="IPR021254">
    <property type="entry name" value="DUF2806"/>
</dbReference>
<proteinExistence type="predicted"/>
<dbReference type="RefSeq" id="WP_237464464.1">
    <property type="nucleotide sequence ID" value="NZ_CAKLDI010000001.1"/>
</dbReference>
<feature type="compositionally biased region" description="Low complexity" evidence="1">
    <location>
        <begin position="20"/>
        <end position="33"/>
    </location>
</feature>
<comment type="caution">
    <text evidence="2">The sequence shown here is derived from an EMBL/GenBank/DDBJ whole genome shotgun (WGS) entry which is preliminary data.</text>
</comment>
<name>A0ABM8ZRL6_9VIBR</name>
<gene>
    <name evidence="2" type="ORF">VST7929_00364</name>
</gene>
<dbReference type="NCBIfam" id="TIGR03899">
    <property type="entry name" value="TIGR03899 family protein"/>
    <property type="match status" value="1"/>
</dbReference>
<reference evidence="2" key="1">
    <citation type="submission" date="2021-11" db="EMBL/GenBank/DDBJ databases">
        <authorList>
            <person name="Rodrigo-Torres L."/>
            <person name="Arahal R. D."/>
            <person name="Lucena T."/>
        </authorList>
    </citation>
    <scope>NUCLEOTIDE SEQUENCE</scope>
    <source>
        <strain evidence="2">CECT 7929</strain>
    </source>
</reference>
<dbReference type="EMBL" id="CAKLDI010000001">
    <property type="protein sequence ID" value="CAH0532534.1"/>
    <property type="molecule type" value="Genomic_DNA"/>
</dbReference>
<dbReference type="Proteomes" id="UP000838672">
    <property type="component" value="Unassembled WGS sequence"/>
</dbReference>
<feature type="region of interest" description="Disordered" evidence="1">
    <location>
        <begin position="1"/>
        <end position="43"/>
    </location>
</feature>
<evidence type="ECO:0000313" key="3">
    <source>
        <dbReference type="Proteomes" id="UP000838672"/>
    </source>
</evidence>
<sequence length="314" mass="35466">MSESSTPQPESTATPVVIEQAQSASSSQSQSSQGNKQKQRDYMMSSEARALEIGKRFHIDALIAGKSEQDLAERTAERQRYELQRRQANLENILKLCYGQCRNEASQEPDSDWLHHFFTMAQQVHGTSMQQLWARILKHEMIQPGHFSVKSLQVLLNMTQREAQLFQRACALSCSFGGDHSKKLLTGIKSGAGIKQWFKPEAPQLISLGQYQLPYSSLLVLMELGLILSTELESGTVAMQPPLVLQYQQHSYQLTPRQKGTRLLYYRFTPIGNELAKLLGNKTQQNYQQDLLDILAQRFFVDSSVNGGQVNTQV</sequence>
<evidence type="ECO:0000313" key="2">
    <source>
        <dbReference type="EMBL" id="CAH0532534.1"/>
    </source>
</evidence>
<keyword evidence="3" id="KW-1185">Reference proteome</keyword>
<organism evidence="2 3">
    <name type="scientific">Vibrio stylophorae</name>
    <dbReference type="NCBI Taxonomy" id="659351"/>
    <lineage>
        <taxon>Bacteria</taxon>
        <taxon>Pseudomonadati</taxon>
        <taxon>Pseudomonadota</taxon>
        <taxon>Gammaproteobacteria</taxon>
        <taxon>Vibrionales</taxon>
        <taxon>Vibrionaceae</taxon>
        <taxon>Vibrio</taxon>
    </lineage>
</organism>
<feature type="compositionally biased region" description="Polar residues" evidence="1">
    <location>
        <begin position="1"/>
        <end position="14"/>
    </location>
</feature>